<keyword evidence="2" id="KW-1185">Reference proteome</keyword>
<name>A0A3G3BVK8_9CAUD</name>
<evidence type="ECO:0000313" key="2">
    <source>
        <dbReference type="Proteomes" id="UP000274199"/>
    </source>
</evidence>
<gene>
    <name evidence="1" type="ORF">vBBcoS136_00149</name>
</gene>
<protein>
    <submittedName>
        <fullName evidence="1">Uncharacterized protein</fullName>
    </submittedName>
</protein>
<dbReference type="EMBL" id="MH884508">
    <property type="protein sequence ID" value="AYP68264.1"/>
    <property type="molecule type" value="Genomic_DNA"/>
</dbReference>
<sequence>MAIMGVGMITLTDLNDAIISGSPPSNPTVGTLWIDSSSNPPKLKRWSGTAWIEQNLDVGALDPALGETIENVTRTIGNMANDNLIDFQERQIVKDKLAEIIGYVIADTTTSLPTNATLMSSAKGGFWRIRQSALNAGIPTNNSLYVAVATRYDSLKSYLDGLTPIKPWDLRDANKDTTISVTKSTFRDRWLQYYLAVDALATYTSQVLKEYVEEVVENIEIGGTNFASNGDFSIPLSEAPWKDNYVGNTVQIVDISTETPPFELALRVNNTSNINGGIFSPIIFNGNVAEAMVNKEITISFWLKYQNILQGTNVHNLGRFGELIVEGETATGTKVYSYIRVTTSNTSGSSYFSGTNMTWRLYHATHKLVLPTNAVRLTRVSFKHGLEGCRGEFWTTGVQIEQGNKRTAWSPSPFDLQGRIEKALFEVQDDRIVAKVTSSQTWIDQTSAIGSAQSTANNAKSTADDIMSDMKVTPPEKQDLNRLWQRIQQEYSQLNSQASSLSVSSTIRTNYTNAYNALNGTAPRIQTDILTSLTTTYTFTSTSARDTFRTQLNTYFTRAEEISKAITDVVNGKIDGLKVGGRNIILNSSYEKGENYWTGISSFSIGYKGSIGASISRQDYTGTARLFLSQTYSDGDTRLESEKTYTFSGWFYIDSEIDFDSTNSSIVVRKYQTGDGGTYSDFINIPVRLTDYEYNKWHYFEMTRSVPSGYTGREQVSFGLGKNGSVTISRWKLEEGNKATDWTSAPEDISENISELFVKTETNESSIDQVANEINLRVRTDEYEEAIDGISIRLESTESAVIQNSEQIEFSFNEITSSMNQYGENIDEINAHFRFNQNGMNIGRSDSPLNITISNEQIDFVDNGNVVAYVNGQKMYITDIEVLESLIVGVHKIEKYNTEITLIKWVGEE</sequence>
<dbReference type="Proteomes" id="UP000274199">
    <property type="component" value="Segment"/>
</dbReference>
<reference evidence="1 2" key="1">
    <citation type="submission" date="2018-09" db="EMBL/GenBank/DDBJ databases">
        <title>Comparative Genomic Analysis of Eight Novel Haloalkaliphilic Bacteriophages from Lake Elmenteita, Kenya.</title>
        <authorList>
            <person name="Akhwale J.K."/>
        </authorList>
    </citation>
    <scope>NUCLEOTIDE SEQUENCE [LARGE SCALE GENOMIC DNA]</scope>
</reference>
<organism evidence="1 2">
    <name type="scientific">Bacillus phage vB_BcoS-136</name>
    <dbReference type="NCBI Taxonomy" id="2419619"/>
    <lineage>
        <taxon>Viruses</taxon>
        <taxon>Duplodnaviria</taxon>
        <taxon>Heunggongvirae</taxon>
        <taxon>Uroviricota</taxon>
        <taxon>Caudoviricetes</taxon>
        <taxon>Heleneionescovirinae</taxon>
        <taxon>Kenyattavirus</taxon>
        <taxon>Kenyattavirus kv136</taxon>
    </lineage>
</organism>
<proteinExistence type="predicted"/>
<dbReference type="Gene3D" id="2.60.120.260">
    <property type="entry name" value="Galactose-binding domain-like"/>
    <property type="match status" value="1"/>
</dbReference>
<evidence type="ECO:0000313" key="1">
    <source>
        <dbReference type="EMBL" id="AYP68264.1"/>
    </source>
</evidence>
<accession>A0A3G3BVK8</accession>